<evidence type="ECO:0000256" key="14">
    <source>
        <dbReference type="ARBA" id="ARBA00052542"/>
    </source>
</evidence>
<comment type="catalytic activity">
    <reaction evidence="11">
        <text>(3Z)-decenoyl-CoA = (2E)-decenoyl-CoA</text>
        <dbReference type="Rhea" id="RHEA:77195"/>
        <dbReference type="ChEBI" id="CHEBI:61406"/>
        <dbReference type="ChEBI" id="CHEBI:195601"/>
    </reaction>
    <physiologicalReaction direction="left-to-right" evidence="11">
        <dbReference type="Rhea" id="RHEA:77196"/>
    </physiologicalReaction>
</comment>
<dbReference type="CDD" id="cd06558">
    <property type="entry name" value="crotonase-like"/>
    <property type="match status" value="1"/>
</dbReference>
<evidence type="ECO:0000313" key="21">
    <source>
        <dbReference type="Proteomes" id="UP000014760"/>
    </source>
</evidence>
<dbReference type="InterPro" id="IPR018376">
    <property type="entry name" value="Enoyl-CoA_hyd/isom_CS"/>
</dbReference>
<accession>R7TLK0</accession>
<dbReference type="Proteomes" id="UP000014760">
    <property type="component" value="Unassembled WGS sequence"/>
</dbReference>
<dbReference type="InterPro" id="IPR001753">
    <property type="entry name" value="Enoyl-CoA_hydra/iso"/>
</dbReference>
<dbReference type="OMA" id="NCIIGLN"/>
<keyword evidence="7" id="KW-0007">Acetylation</keyword>
<comment type="similarity">
    <text evidence="3 18">Belongs to the enoyl-CoA hydratase/isomerase family.</text>
</comment>
<comment type="subcellular location">
    <subcellularLocation>
        <location evidence="1">Mitochondrion matrix</location>
    </subcellularLocation>
</comment>
<keyword evidence="21" id="KW-1185">Reference proteome</keyword>
<evidence type="ECO:0000256" key="10">
    <source>
        <dbReference type="ARBA" id="ARBA00023235"/>
    </source>
</evidence>
<keyword evidence="8" id="KW-0443">Lipid metabolism</keyword>
<evidence type="ECO:0000256" key="11">
    <source>
        <dbReference type="ARBA" id="ARBA00050938"/>
    </source>
</evidence>
<keyword evidence="9" id="KW-0496">Mitochondrion</keyword>
<dbReference type="SUPFAM" id="SSF52096">
    <property type="entry name" value="ClpP/crotonase"/>
    <property type="match status" value="1"/>
</dbReference>
<comment type="catalytic activity">
    <reaction evidence="13">
        <text>(3Z)-dodecenoyl-CoA = (2E)-dodecenoyl-CoA</text>
        <dbReference type="Rhea" id="RHEA:23716"/>
        <dbReference type="ChEBI" id="CHEBI:57330"/>
        <dbReference type="ChEBI" id="CHEBI:58543"/>
        <dbReference type="EC" id="5.3.3.8"/>
    </reaction>
    <physiologicalReaction direction="left-to-right" evidence="13">
        <dbReference type="Rhea" id="RHEA:23717"/>
    </physiologicalReaction>
</comment>
<dbReference type="PANTHER" id="PTHR11941:SF45">
    <property type="entry name" value="ENOYL-COA DELTA ISOMERASE 1, MITOCHONDRIAL"/>
    <property type="match status" value="1"/>
</dbReference>
<proteinExistence type="inferred from homology"/>
<name>R7TLK0_CAPTE</name>
<dbReference type="STRING" id="283909.R7TLK0"/>
<comment type="pathway">
    <text evidence="2">Lipid metabolism; fatty acid beta-oxidation.</text>
</comment>
<dbReference type="PANTHER" id="PTHR11941">
    <property type="entry name" value="ENOYL-COA HYDRATASE-RELATED"/>
    <property type="match status" value="1"/>
</dbReference>
<comment type="catalytic activity">
    <reaction evidence="12">
        <text>(2E)-tetradecenoyl-CoA = (3Z)-tetradecenoyl-CoA</text>
        <dbReference type="Rhea" id="RHEA:29847"/>
        <dbReference type="ChEBI" id="CHEBI:61405"/>
        <dbReference type="ChEBI" id="CHEBI:61968"/>
    </reaction>
    <physiologicalReaction direction="right-to-left" evidence="12">
        <dbReference type="Rhea" id="RHEA:29849"/>
    </physiologicalReaction>
</comment>
<dbReference type="Pfam" id="PF00378">
    <property type="entry name" value="ECH_1"/>
    <property type="match status" value="1"/>
</dbReference>
<comment type="catalytic activity">
    <reaction evidence="14">
        <text>(3Z)-octenoyl-CoA = (2E)-octenoyl-CoA</text>
        <dbReference type="Rhea" id="RHEA:46044"/>
        <dbReference type="ChEBI" id="CHEBI:62242"/>
        <dbReference type="ChEBI" id="CHEBI:85640"/>
    </reaction>
    <physiologicalReaction direction="left-to-right" evidence="14">
        <dbReference type="Rhea" id="RHEA:46045"/>
    </physiologicalReaction>
</comment>
<dbReference type="FunFam" id="3.90.226.10:FF:000034">
    <property type="entry name" value="Enoyl-CoA delta isomerase 1"/>
    <property type="match status" value="1"/>
</dbReference>
<organism evidence="19">
    <name type="scientific">Capitella teleta</name>
    <name type="common">Polychaete worm</name>
    <dbReference type="NCBI Taxonomy" id="283909"/>
    <lineage>
        <taxon>Eukaryota</taxon>
        <taxon>Metazoa</taxon>
        <taxon>Spiralia</taxon>
        <taxon>Lophotrochozoa</taxon>
        <taxon>Annelida</taxon>
        <taxon>Polychaeta</taxon>
        <taxon>Sedentaria</taxon>
        <taxon>Scolecida</taxon>
        <taxon>Capitellidae</taxon>
        <taxon>Capitella</taxon>
    </lineage>
</organism>
<keyword evidence="6" id="KW-0809">Transit peptide</keyword>
<dbReference type="EMBL" id="KB310130">
    <property type="protein sequence ID" value="ELT92426.1"/>
    <property type="molecule type" value="Genomic_DNA"/>
</dbReference>
<evidence type="ECO:0000256" key="15">
    <source>
        <dbReference type="ARBA" id="ARBA00056147"/>
    </source>
</evidence>
<evidence type="ECO:0000256" key="6">
    <source>
        <dbReference type="ARBA" id="ARBA00022946"/>
    </source>
</evidence>
<keyword evidence="10" id="KW-0413">Isomerase</keyword>
<dbReference type="HOGENOM" id="CLU_009834_7_5_1"/>
<evidence type="ECO:0000256" key="17">
    <source>
        <dbReference type="ARBA" id="ARBA00083575"/>
    </source>
</evidence>
<evidence type="ECO:0000256" key="1">
    <source>
        <dbReference type="ARBA" id="ARBA00004305"/>
    </source>
</evidence>
<evidence type="ECO:0000256" key="5">
    <source>
        <dbReference type="ARBA" id="ARBA00022832"/>
    </source>
</evidence>
<dbReference type="FunCoup" id="R7TLK0">
    <property type="interactions" value="1251"/>
</dbReference>
<evidence type="ECO:0000256" key="16">
    <source>
        <dbReference type="ARBA" id="ARBA00068317"/>
    </source>
</evidence>
<dbReference type="Gene3D" id="3.90.226.10">
    <property type="entry name" value="2-enoyl-CoA Hydratase, Chain A, domain 1"/>
    <property type="match status" value="1"/>
</dbReference>
<evidence type="ECO:0000256" key="9">
    <source>
        <dbReference type="ARBA" id="ARBA00023128"/>
    </source>
</evidence>
<dbReference type="GO" id="GO:0004165">
    <property type="term" value="F:delta(3)-delta(2)-enoyl-CoA isomerase activity"/>
    <property type="evidence" value="ECO:0007669"/>
    <property type="project" value="UniProtKB-EC"/>
</dbReference>
<dbReference type="Gene3D" id="6.10.250.170">
    <property type="match status" value="1"/>
</dbReference>
<keyword evidence="5" id="KW-0276">Fatty acid metabolism</keyword>
<evidence type="ECO:0000313" key="20">
    <source>
        <dbReference type="EnsemblMetazoa" id="CapteP167439"/>
    </source>
</evidence>
<dbReference type="OrthoDB" id="1696280at2759"/>
<gene>
    <name evidence="19" type="ORF">CAPTEDRAFT_167439</name>
</gene>
<sequence length="298" mass="33260">MALSFNPRLVRGVSRCHAIVTAKMALAASCRDFSAAEKSTVIVNLNDNTGVATIQLNRPPVNSLNLQLLTDIKIALDKLQMKKDCRGMILTSSSPGIFCAGLDFMEMHNPQEGRAREFWRSLQEVWKMLYGSRLATIAAINGHSPAGGCLLSLTCDYRVMAQGKFMIGLNETLLGMVAPFWFQDTMTNTIGHREAEKALQLGLLYSGENALNVGLIDELVPPEKVMQTAQVQMQTWLKIPDLARRLTKEQMRGPTLQKFVQRQNEDVDQIMKFIMDSATQRSLGIYLNTLKHKQLTSV</sequence>
<protein>
    <recommendedName>
        <fullName evidence="16">Enoyl-CoA delta isomerase 1, mitochondrial</fullName>
    </recommendedName>
    <alternativeName>
        <fullName evidence="17">3,2-trans-enoyl-CoA isomerase</fullName>
    </alternativeName>
</protein>
<evidence type="ECO:0000256" key="7">
    <source>
        <dbReference type="ARBA" id="ARBA00022990"/>
    </source>
</evidence>
<reference evidence="21" key="1">
    <citation type="submission" date="2012-12" db="EMBL/GenBank/DDBJ databases">
        <authorList>
            <person name="Hellsten U."/>
            <person name="Grimwood J."/>
            <person name="Chapman J.A."/>
            <person name="Shapiro H."/>
            <person name="Aerts A."/>
            <person name="Otillar R.P."/>
            <person name="Terry A.Y."/>
            <person name="Boore J.L."/>
            <person name="Simakov O."/>
            <person name="Marletaz F."/>
            <person name="Cho S.-J."/>
            <person name="Edsinger-Gonzales E."/>
            <person name="Havlak P."/>
            <person name="Kuo D.-H."/>
            <person name="Larsson T."/>
            <person name="Lv J."/>
            <person name="Arendt D."/>
            <person name="Savage R."/>
            <person name="Osoegawa K."/>
            <person name="de Jong P."/>
            <person name="Lindberg D.R."/>
            <person name="Seaver E.C."/>
            <person name="Weisblat D.A."/>
            <person name="Putnam N.H."/>
            <person name="Grigoriev I.V."/>
            <person name="Rokhsar D.S."/>
        </authorList>
    </citation>
    <scope>NUCLEOTIDE SEQUENCE</scope>
    <source>
        <strain evidence="21">I ESC-2004</strain>
    </source>
</reference>
<evidence type="ECO:0000256" key="2">
    <source>
        <dbReference type="ARBA" id="ARBA00005005"/>
    </source>
</evidence>
<comment type="function">
    <text evidence="15">Key enzyme of fatty acid beta-oxidation. Able to isomerize both 3-cis (3Z) and 3-trans (3E) double bonds into the 2-trans (2E) form in a range of enoyl-CoA species, with a preference for (3Z)-enoyl-CoAs over (3E)-enoyl-CoAs. The catalytic efficiency of this enzyme is not affected by the fatty acyl chain length.</text>
</comment>
<dbReference type="InterPro" id="IPR029045">
    <property type="entry name" value="ClpP/crotonase-like_dom_sf"/>
</dbReference>
<dbReference type="PROSITE" id="PS00166">
    <property type="entry name" value="ENOYL_COA_HYDRATASE"/>
    <property type="match status" value="1"/>
</dbReference>
<dbReference type="EMBL" id="AMQN01013328">
    <property type="status" value="NOT_ANNOTATED_CDS"/>
    <property type="molecule type" value="Genomic_DNA"/>
</dbReference>
<evidence type="ECO:0000256" key="8">
    <source>
        <dbReference type="ARBA" id="ARBA00023098"/>
    </source>
</evidence>
<evidence type="ECO:0000256" key="3">
    <source>
        <dbReference type="ARBA" id="ARBA00005254"/>
    </source>
</evidence>
<evidence type="ECO:0000256" key="18">
    <source>
        <dbReference type="RuleBase" id="RU003707"/>
    </source>
</evidence>
<dbReference type="GO" id="GO:0005759">
    <property type="term" value="C:mitochondrial matrix"/>
    <property type="evidence" value="ECO:0007669"/>
    <property type="project" value="UniProtKB-SubCell"/>
</dbReference>
<reference evidence="20" key="3">
    <citation type="submission" date="2015-06" db="UniProtKB">
        <authorList>
            <consortium name="EnsemblMetazoa"/>
        </authorList>
    </citation>
    <scope>IDENTIFICATION</scope>
</reference>
<comment type="subunit">
    <text evidence="4">Homotrimer.</text>
</comment>
<evidence type="ECO:0000313" key="19">
    <source>
        <dbReference type="EMBL" id="ELT92426.1"/>
    </source>
</evidence>
<evidence type="ECO:0000256" key="12">
    <source>
        <dbReference type="ARBA" id="ARBA00051293"/>
    </source>
</evidence>
<dbReference type="EnsemblMetazoa" id="CapteT167439">
    <property type="protein sequence ID" value="CapteP167439"/>
    <property type="gene ID" value="CapteG167439"/>
</dbReference>
<evidence type="ECO:0000256" key="4">
    <source>
        <dbReference type="ARBA" id="ARBA00011233"/>
    </source>
</evidence>
<evidence type="ECO:0000256" key="13">
    <source>
        <dbReference type="ARBA" id="ARBA00052376"/>
    </source>
</evidence>
<dbReference type="GO" id="GO:0006635">
    <property type="term" value="P:fatty acid beta-oxidation"/>
    <property type="evidence" value="ECO:0007669"/>
    <property type="project" value="TreeGrafter"/>
</dbReference>
<dbReference type="AlphaFoldDB" id="R7TLK0"/>
<reference evidence="19 21" key="2">
    <citation type="journal article" date="2013" name="Nature">
        <title>Insights into bilaterian evolution from three spiralian genomes.</title>
        <authorList>
            <person name="Simakov O."/>
            <person name="Marletaz F."/>
            <person name="Cho S.J."/>
            <person name="Edsinger-Gonzales E."/>
            <person name="Havlak P."/>
            <person name="Hellsten U."/>
            <person name="Kuo D.H."/>
            <person name="Larsson T."/>
            <person name="Lv J."/>
            <person name="Arendt D."/>
            <person name="Savage R."/>
            <person name="Osoegawa K."/>
            <person name="de Jong P."/>
            <person name="Grimwood J."/>
            <person name="Chapman J.A."/>
            <person name="Shapiro H."/>
            <person name="Aerts A."/>
            <person name="Otillar R.P."/>
            <person name="Terry A.Y."/>
            <person name="Boore J.L."/>
            <person name="Grigoriev I.V."/>
            <person name="Lindberg D.R."/>
            <person name="Seaver E.C."/>
            <person name="Weisblat D.A."/>
            <person name="Putnam N.H."/>
            <person name="Rokhsar D.S."/>
        </authorList>
    </citation>
    <scope>NUCLEOTIDE SEQUENCE</scope>
    <source>
        <strain evidence="19 21">I ESC-2004</strain>
    </source>
</reference>